<comment type="caution">
    <text evidence="2">The sequence shown here is derived from an EMBL/GenBank/DDBJ whole genome shotgun (WGS) entry which is preliminary data.</text>
</comment>
<protein>
    <recommendedName>
        <fullName evidence="4">HEAT repeat domain-containing protein</fullName>
    </recommendedName>
</protein>
<keyword evidence="1" id="KW-0812">Transmembrane</keyword>
<gene>
    <name evidence="2" type="ORF">GCM10009096_16480</name>
</gene>
<evidence type="ECO:0008006" key="4">
    <source>
        <dbReference type="Google" id="ProtNLM"/>
    </source>
</evidence>
<sequence length="146" mass="16640">MFAFAPYLETMKMLKDVSVGGGLSDLFTLLRRHPKEQVVPALLAFGCSGFIFFLFIIDPKVNTDVYVPQEVVYVENWSMDRTDEEIMADRWAVQCLKDKRDARRREAMKSLGRMSGMDVEAIEREAEADRLARGVVEVERPDGLSC</sequence>
<keyword evidence="3" id="KW-1185">Reference proteome</keyword>
<accession>A0ABP3KB52</accession>
<keyword evidence="1" id="KW-0472">Membrane</keyword>
<feature type="transmembrane region" description="Helical" evidence="1">
    <location>
        <begin position="38"/>
        <end position="57"/>
    </location>
</feature>
<dbReference type="EMBL" id="BAAAEM010000002">
    <property type="protein sequence ID" value="GAA0475493.1"/>
    <property type="molecule type" value="Genomic_DNA"/>
</dbReference>
<organism evidence="2 3">
    <name type="scientific">Parasphingorhabdus litoris</name>
    <dbReference type="NCBI Taxonomy" id="394733"/>
    <lineage>
        <taxon>Bacteria</taxon>
        <taxon>Pseudomonadati</taxon>
        <taxon>Pseudomonadota</taxon>
        <taxon>Alphaproteobacteria</taxon>
        <taxon>Sphingomonadales</taxon>
        <taxon>Sphingomonadaceae</taxon>
        <taxon>Parasphingorhabdus</taxon>
    </lineage>
</organism>
<evidence type="ECO:0000313" key="3">
    <source>
        <dbReference type="Proteomes" id="UP001500713"/>
    </source>
</evidence>
<keyword evidence="1" id="KW-1133">Transmembrane helix</keyword>
<reference evidence="3" key="1">
    <citation type="journal article" date="2019" name="Int. J. Syst. Evol. Microbiol.">
        <title>The Global Catalogue of Microorganisms (GCM) 10K type strain sequencing project: providing services to taxonomists for standard genome sequencing and annotation.</title>
        <authorList>
            <consortium name="The Broad Institute Genomics Platform"/>
            <consortium name="The Broad Institute Genome Sequencing Center for Infectious Disease"/>
            <person name="Wu L."/>
            <person name="Ma J."/>
        </authorList>
    </citation>
    <scope>NUCLEOTIDE SEQUENCE [LARGE SCALE GENOMIC DNA]</scope>
    <source>
        <strain evidence="3">JCM 14162</strain>
    </source>
</reference>
<evidence type="ECO:0000313" key="2">
    <source>
        <dbReference type="EMBL" id="GAA0475493.1"/>
    </source>
</evidence>
<proteinExistence type="predicted"/>
<name>A0ABP3KB52_9SPHN</name>
<dbReference type="Proteomes" id="UP001500713">
    <property type="component" value="Unassembled WGS sequence"/>
</dbReference>
<evidence type="ECO:0000256" key="1">
    <source>
        <dbReference type="SAM" id="Phobius"/>
    </source>
</evidence>